<dbReference type="Gene3D" id="1.20.58.310">
    <property type="entry name" value="Polyphosphate kinase N-terminal domain"/>
    <property type="match status" value="1"/>
</dbReference>
<evidence type="ECO:0000313" key="12">
    <source>
        <dbReference type="Proteomes" id="UP000292459"/>
    </source>
</evidence>
<dbReference type="NCBIfam" id="TIGR03705">
    <property type="entry name" value="poly_P_kin"/>
    <property type="match status" value="1"/>
</dbReference>
<dbReference type="InterPro" id="IPR036830">
    <property type="entry name" value="PP_kinase_middle_dom_sf"/>
</dbReference>
<dbReference type="Pfam" id="PF17941">
    <property type="entry name" value="PP_kinase_C_1"/>
    <property type="match status" value="1"/>
</dbReference>
<comment type="similarity">
    <text evidence="6">Belongs to the polyphosphate kinase 1 (PPK1) family.</text>
</comment>
<dbReference type="NCBIfam" id="NF003921">
    <property type="entry name" value="PRK05443.2-2"/>
    <property type="match status" value="1"/>
</dbReference>
<dbReference type="Gene3D" id="3.30.1840.10">
    <property type="entry name" value="Polyphosphate kinase middle domain"/>
    <property type="match status" value="1"/>
</dbReference>
<evidence type="ECO:0000256" key="2">
    <source>
        <dbReference type="ARBA" id="ARBA00022679"/>
    </source>
</evidence>
<dbReference type="Pfam" id="PF02503">
    <property type="entry name" value="PP_kinase"/>
    <property type="match status" value="1"/>
</dbReference>
<dbReference type="InterPro" id="IPR036832">
    <property type="entry name" value="PPK_N_dom_sf"/>
</dbReference>
<name>A0A4V2E1P2_9CYAN</name>
<feature type="domain" description="Polyphosphate kinase middle" evidence="7">
    <location>
        <begin position="139"/>
        <end position="317"/>
    </location>
</feature>
<dbReference type="GO" id="GO:0006799">
    <property type="term" value="P:polyphosphate biosynthetic process"/>
    <property type="evidence" value="ECO:0007669"/>
    <property type="project" value="InterPro"/>
</dbReference>
<dbReference type="InterPro" id="IPR024953">
    <property type="entry name" value="PP_kinase_middle"/>
</dbReference>
<dbReference type="GO" id="GO:0005524">
    <property type="term" value="F:ATP binding"/>
    <property type="evidence" value="ECO:0007669"/>
    <property type="project" value="UniProtKB-KW"/>
</dbReference>
<keyword evidence="3" id="KW-0547">Nucleotide-binding</keyword>
<dbReference type="PIRSF" id="PIRSF015589">
    <property type="entry name" value="PP_kinase"/>
    <property type="match status" value="1"/>
</dbReference>
<dbReference type="InterPro" id="IPR025200">
    <property type="entry name" value="PPK_C_dom2"/>
</dbReference>
<reference evidence="11 12" key="1">
    <citation type="submission" date="2018-11" db="EMBL/GenBank/DDBJ databases">
        <title>Whole genome sequencing of an environmental sample.</title>
        <authorList>
            <person name="Sarangi A.N."/>
            <person name="Singh D."/>
            <person name="Tripathy S."/>
        </authorList>
    </citation>
    <scope>NUCLEOTIDE SEQUENCE [LARGE SCALE GENOMIC DNA]</scope>
    <source>
        <strain evidence="11 12">Lakshadweep</strain>
    </source>
</reference>
<evidence type="ECO:0000256" key="5">
    <source>
        <dbReference type="ARBA" id="ARBA00022840"/>
    </source>
</evidence>
<comment type="caution">
    <text evidence="11">The sequence shown here is derived from an EMBL/GenBank/DDBJ whole genome shotgun (WGS) entry which is preliminary data.</text>
</comment>
<dbReference type="SUPFAM" id="SSF140356">
    <property type="entry name" value="PPK N-terminal domain-like"/>
    <property type="match status" value="1"/>
</dbReference>
<evidence type="ECO:0000313" key="11">
    <source>
        <dbReference type="EMBL" id="RZM74722.1"/>
    </source>
</evidence>
<evidence type="ECO:0000259" key="7">
    <source>
        <dbReference type="Pfam" id="PF02503"/>
    </source>
</evidence>
<accession>A0A4V2E1P2</accession>
<sequence length="719" mass="80085">MRYFDSLVTDSTLLPVGPTLLNGHQPRLFDRELSWLAFNRRLTYEAGQPHQPTLVRLLKLAQAATSLDEYFMVRMPLLKGIVQGKEAIALRGDRLIRLQTYLKALIDRQQAHFAYNLRPTLTHQGIHLLDYAALDAGQQRHYEARVADEVMPVLAALVTPPGGTMPDFSNLSLNLAVWLEQAGKKQLAWVKLPRVLPRFLLQREEASPAAWIAVPLEQVIIAYLSDLFPDSVVRGGYPFRVTRSTDLGVLDSETANLIDLIEEGVQQRRQQGHPVRLEVSATMPPWLRSHMARQLGLAPSDVYALSGWLGLNDLHELTRLPRPDLRATPWQSGLPSALKPQPPPSMLSFVPLSAASEADLFRAIAQQDILLHFPYHSFAETVERFVAQAATDPQVLTIKMTLYRTAVDAPMVRSLMAAARAGKQVVVLVELTAPLDEAINIHWAKRLEQAGAHVVYGVVGFRTHTNLVLVARREAAQIQQYAYLGTGDYLPDRPQPYEDLGLFTSRPDIATDLSHLFNFLTGCAHQIGYQTLMVAPGQLKHQLQALIQREAEHAQQGRPARLIVKLNLLADPGMIESLYAASQAGVEIDLIVRSICRLRPGVPGLSDRIRVHSLLGDFVEHSRIVYCQNGDRPEAWIGTADWTPRGLNERIEVMVPLPTAALVAEIDTLLQTLLADTQNRWQLQPNGQYTPCHAAVPQPQSAQQALIERSQASDITQPQ</sequence>
<keyword evidence="4 11" id="KW-0418">Kinase</keyword>
<comment type="function">
    <text evidence="6">Catalyzes the reversible transfer of the terminal phosphate of ATP to form a long-chain polyphosphate (polyP).</text>
</comment>
<dbReference type="EC" id="2.7.4.1" evidence="6"/>
<dbReference type="EMBL" id="QVFV01000012">
    <property type="protein sequence ID" value="RZM74722.1"/>
    <property type="molecule type" value="Genomic_DNA"/>
</dbReference>
<dbReference type="Gene3D" id="3.30.870.10">
    <property type="entry name" value="Endonuclease Chain A"/>
    <property type="match status" value="2"/>
</dbReference>
<dbReference type="OrthoDB" id="9761456at2"/>
<keyword evidence="1 6" id="KW-0597">Phosphoprotein</keyword>
<evidence type="ECO:0000259" key="8">
    <source>
        <dbReference type="Pfam" id="PF13089"/>
    </source>
</evidence>
<dbReference type="PANTHER" id="PTHR30218:SF0">
    <property type="entry name" value="POLYPHOSPHATE KINASE"/>
    <property type="match status" value="1"/>
</dbReference>
<keyword evidence="5" id="KW-0067">ATP-binding</keyword>
<keyword evidence="12" id="KW-1185">Reference proteome</keyword>
<feature type="domain" description="Polyphosphate kinase C-terminal" evidence="10">
    <location>
        <begin position="360"/>
        <end position="525"/>
    </location>
</feature>
<dbReference type="SUPFAM" id="SSF143724">
    <property type="entry name" value="PHP14-like"/>
    <property type="match status" value="1"/>
</dbReference>
<gene>
    <name evidence="11" type="primary">ppk1</name>
    <name evidence="11" type="ORF">DYY88_23290</name>
</gene>
<dbReference type="SUPFAM" id="SSF56024">
    <property type="entry name" value="Phospholipase D/nuclease"/>
    <property type="match status" value="2"/>
</dbReference>
<comment type="PTM">
    <text evidence="6">An intermediate of this reaction is the autophosphorylated ppk in which a phosphate is covalently linked to a histidine residue through a N-P bond.</text>
</comment>
<dbReference type="GO" id="GO:0009358">
    <property type="term" value="C:polyphosphate kinase complex"/>
    <property type="evidence" value="ECO:0007669"/>
    <property type="project" value="InterPro"/>
</dbReference>
<dbReference type="InterPro" id="IPR041108">
    <property type="entry name" value="PP_kinase_C_1"/>
</dbReference>
<dbReference type="GO" id="GO:0008976">
    <property type="term" value="F:polyphosphate kinase activity"/>
    <property type="evidence" value="ECO:0007669"/>
    <property type="project" value="UniProtKB-EC"/>
</dbReference>
<evidence type="ECO:0000259" key="9">
    <source>
        <dbReference type="Pfam" id="PF13090"/>
    </source>
</evidence>
<dbReference type="Proteomes" id="UP000292459">
    <property type="component" value="Unassembled WGS sequence"/>
</dbReference>
<protein>
    <recommendedName>
        <fullName evidence="6">Polyphosphate kinase</fullName>
        <ecNumber evidence="6">2.7.4.1</ecNumber>
    </recommendedName>
</protein>
<evidence type="ECO:0000256" key="6">
    <source>
        <dbReference type="RuleBase" id="RU003800"/>
    </source>
</evidence>
<dbReference type="InterPro" id="IPR003414">
    <property type="entry name" value="PP_kinase"/>
</dbReference>
<evidence type="ECO:0000256" key="4">
    <source>
        <dbReference type="ARBA" id="ARBA00022777"/>
    </source>
</evidence>
<dbReference type="Pfam" id="PF13090">
    <property type="entry name" value="PP_kinase_C"/>
    <property type="match status" value="1"/>
</dbReference>
<feature type="domain" description="Polyphosphate kinase C-terminal" evidence="9">
    <location>
        <begin position="532"/>
        <end position="703"/>
    </location>
</feature>
<dbReference type="PANTHER" id="PTHR30218">
    <property type="entry name" value="POLYPHOSPHATE KINASE"/>
    <property type="match status" value="1"/>
</dbReference>
<evidence type="ECO:0000259" key="10">
    <source>
        <dbReference type="Pfam" id="PF17941"/>
    </source>
</evidence>
<organism evidence="11 12">
    <name type="scientific">Leptolyngbya iicbica LK</name>
    <dbReference type="NCBI Taxonomy" id="2294035"/>
    <lineage>
        <taxon>Bacteria</taxon>
        <taxon>Bacillati</taxon>
        <taxon>Cyanobacteriota</taxon>
        <taxon>Cyanophyceae</taxon>
        <taxon>Leptolyngbyales</taxon>
        <taxon>Leptolyngbyaceae</taxon>
        <taxon>Leptolyngbya group</taxon>
        <taxon>Leptolyngbya</taxon>
        <taxon>Leptolyngbya iicbica</taxon>
    </lineage>
</organism>
<dbReference type="AlphaFoldDB" id="A0A4V2E1P2"/>
<feature type="domain" description="Polyphosphate kinase N-terminal" evidence="8">
    <location>
        <begin position="29"/>
        <end position="128"/>
    </location>
</feature>
<evidence type="ECO:0000256" key="3">
    <source>
        <dbReference type="ARBA" id="ARBA00022741"/>
    </source>
</evidence>
<proteinExistence type="inferred from homology"/>
<comment type="catalytic activity">
    <reaction evidence="6">
        <text>[phosphate](n) + ATP = [phosphate](n+1) + ADP</text>
        <dbReference type="Rhea" id="RHEA:19573"/>
        <dbReference type="Rhea" id="RHEA-COMP:9859"/>
        <dbReference type="Rhea" id="RHEA-COMP:14280"/>
        <dbReference type="ChEBI" id="CHEBI:16838"/>
        <dbReference type="ChEBI" id="CHEBI:30616"/>
        <dbReference type="ChEBI" id="CHEBI:456216"/>
        <dbReference type="EC" id="2.7.4.1"/>
    </reaction>
</comment>
<dbReference type="Pfam" id="PF13089">
    <property type="entry name" value="PP_kinase_N"/>
    <property type="match status" value="1"/>
</dbReference>
<keyword evidence="2 6" id="KW-0808">Transferase</keyword>
<evidence type="ECO:0000256" key="1">
    <source>
        <dbReference type="ARBA" id="ARBA00022553"/>
    </source>
</evidence>
<dbReference type="InterPro" id="IPR025198">
    <property type="entry name" value="PPK_N_dom"/>
</dbReference>